<reference evidence="1 2" key="1">
    <citation type="submission" date="2018-06" db="EMBL/GenBank/DDBJ databases">
        <title>A transcriptomic atlas of mushroom development highlights an independent origin of complex multicellularity.</title>
        <authorList>
            <consortium name="DOE Joint Genome Institute"/>
            <person name="Krizsan K."/>
            <person name="Almasi E."/>
            <person name="Merenyi Z."/>
            <person name="Sahu N."/>
            <person name="Viragh M."/>
            <person name="Koszo T."/>
            <person name="Mondo S."/>
            <person name="Kiss B."/>
            <person name="Balint B."/>
            <person name="Kues U."/>
            <person name="Barry K."/>
            <person name="Hegedus J.C."/>
            <person name="Henrissat B."/>
            <person name="Johnson J."/>
            <person name="Lipzen A."/>
            <person name="Ohm R."/>
            <person name="Nagy I."/>
            <person name="Pangilinan J."/>
            <person name="Yan J."/>
            <person name="Xiong Y."/>
            <person name="Grigoriev I.V."/>
            <person name="Hibbett D.S."/>
            <person name="Nagy L.G."/>
        </authorList>
    </citation>
    <scope>NUCLEOTIDE SEQUENCE [LARGE SCALE GENOMIC DNA]</scope>
    <source>
        <strain evidence="1 2">SZMC22713</strain>
    </source>
</reference>
<gene>
    <name evidence="1" type="ORF">BD410DRAFT_829098</name>
</gene>
<organism evidence="1 2">
    <name type="scientific">Rickenella mellea</name>
    <dbReference type="NCBI Taxonomy" id="50990"/>
    <lineage>
        <taxon>Eukaryota</taxon>
        <taxon>Fungi</taxon>
        <taxon>Dikarya</taxon>
        <taxon>Basidiomycota</taxon>
        <taxon>Agaricomycotina</taxon>
        <taxon>Agaricomycetes</taxon>
        <taxon>Hymenochaetales</taxon>
        <taxon>Rickenellaceae</taxon>
        <taxon>Rickenella</taxon>
    </lineage>
</organism>
<keyword evidence="2" id="KW-1185">Reference proteome</keyword>
<name>A0A4Y7Q108_9AGAM</name>
<dbReference type="Proteomes" id="UP000294933">
    <property type="component" value="Unassembled WGS sequence"/>
</dbReference>
<dbReference type="VEuPathDB" id="FungiDB:BD410DRAFT_829098"/>
<evidence type="ECO:0000313" key="1">
    <source>
        <dbReference type="EMBL" id="TDL21324.1"/>
    </source>
</evidence>
<protein>
    <submittedName>
        <fullName evidence="1">Uncharacterized protein</fullName>
    </submittedName>
</protein>
<evidence type="ECO:0000313" key="2">
    <source>
        <dbReference type="Proteomes" id="UP000294933"/>
    </source>
</evidence>
<dbReference type="AlphaFoldDB" id="A0A4Y7Q108"/>
<accession>A0A4Y7Q108</accession>
<sequence length="151" mass="16938">MRIKFQEVSFQLFVIAQGISVRRRVANVARDRKAILRAEMAASPPSTQTRTCQQLGVGPVPNPSHTISCTILIFASFSRCVGEDQVGNMFELPVAVSQQLATSAACTNPTLRLPWNFPVRRGALPYYALECHLWPERRVHLQLSFEVNVWA</sequence>
<dbReference type="EMBL" id="ML170181">
    <property type="protein sequence ID" value="TDL21324.1"/>
    <property type="molecule type" value="Genomic_DNA"/>
</dbReference>
<proteinExistence type="predicted"/>